<protein>
    <recommendedName>
        <fullName evidence="5">MYND-type domain-containing protein</fullName>
    </recommendedName>
</protein>
<dbReference type="GO" id="GO:0008270">
    <property type="term" value="F:zinc ion binding"/>
    <property type="evidence" value="ECO:0007669"/>
    <property type="project" value="UniProtKB-KW"/>
</dbReference>
<dbReference type="EMBL" id="JAQMWT010000679">
    <property type="protein sequence ID" value="KAJ8598283.1"/>
    <property type="molecule type" value="Genomic_DNA"/>
</dbReference>
<dbReference type="Gene3D" id="1.25.40.10">
    <property type="entry name" value="Tetratricopeptide repeat domain"/>
    <property type="match status" value="1"/>
</dbReference>
<dbReference type="SUPFAM" id="SSF81901">
    <property type="entry name" value="HCP-like"/>
    <property type="match status" value="1"/>
</dbReference>
<keyword evidence="1" id="KW-0479">Metal-binding</keyword>
<accession>A0AAD7U736</accession>
<name>A0AAD7U736_9STRA</name>
<feature type="domain" description="MYND-type" evidence="5">
    <location>
        <begin position="3"/>
        <end position="38"/>
    </location>
</feature>
<dbReference type="Pfam" id="PF01753">
    <property type="entry name" value="zf-MYND"/>
    <property type="match status" value="1"/>
</dbReference>
<evidence type="ECO:0000256" key="1">
    <source>
        <dbReference type="ARBA" id="ARBA00022723"/>
    </source>
</evidence>
<dbReference type="SUPFAM" id="SSF144232">
    <property type="entry name" value="HIT/MYND zinc finger-like"/>
    <property type="match status" value="1"/>
</dbReference>
<comment type="caution">
    <text evidence="6">The sequence shown here is derived from an EMBL/GenBank/DDBJ whole genome shotgun (WGS) entry which is preliminary data.</text>
</comment>
<evidence type="ECO:0000256" key="4">
    <source>
        <dbReference type="PROSITE-ProRule" id="PRU00134"/>
    </source>
</evidence>
<evidence type="ECO:0000259" key="5">
    <source>
        <dbReference type="PROSITE" id="PS50865"/>
    </source>
</evidence>
<gene>
    <name evidence="6" type="ORF">CTAYLR_006013</name>
</gene>
<evidence type="ECO:0000313" key="6">
    <source>
        <dbReference type="EMBL" id="KAJ8598283.1"/>
    </source>
</evidence>
<keyword evidence="3" id="KW-0862">Zinc</keyword>
<dbReference type="InterPro" id="IPR002893">
    <property type="entry name" value="Znf_MYND"/>
</dbReference>
<evidence type="ECO:0000256" key="3">
    <source>
        <dbReference type="ARBA" id="ARBA00022833"/>
    </source>
</evidence>
<keyword evidence="7" id="KW-1185">Reference proteome</keyword>
<dbReference type="Proteomes" id="UP001230188">
    <property type="component" value="Unassembled WGS sequence"/>
</dbReference>
<dbReference type="AlphaFoldDB" id="A0AAD7U736"/>
<dbReference type="PROSITE" id="PS50865">
    <property type="entry name" value="ZF_MYND_2"/>
    <property type="match status" value="1"/>
</dbReference>
<dbReference type="PROSITE" id="PS01360">
    <property type="entry name" value="ZF_MYND_1"/>
    <property type="match status" value="1"/>
</dbReference>
<evidence type="ECO:0000313" key="7">
    <source>
        <dbReference type="Proteomes" id="UP001230188"/>
    </source>
</evidence>
<keyword evidence="2 4" id="KW-0863">Zinc-finger</keyword>
<reference evidence="6" key="1">
    <citation type="submission" date="2023-01" db="EMBL/GenBank/DDBJ databases">
        <title>Metagenome sequencing of chrysophaentin producing Chrysophaeum taylorii.</title>
        <authorList>
            <person name="Davison J."/>
            <person name="Bewley C."/>
        </authorList>
    </citation>
    <scope>NUCLEOTIDE SEQUENCE</scope>
    <source>
        <strain evidence="6">NIES-1699</strain>
    </source>
</reference>
<proteinExistence type="predicted"/>
<evidence type="ECO:0000256" key="2">
    <source>
        <dbReference type="ARBA" id="ARBA00022771"/>
    </source>
</evidence>
<dbReference type="InterPro" id="IPR011990">
    <property type="entry name" value="TPR-like_helical_dom_sf"/>
</dbReference>
<organism evidence="6 7">
    <name type="scientific">Chrysophaeum taylorii</name>
    <dbReference type="NCBI Taxonomy" id="2483200"/>
    <lineage>
        <taxon>Eukaryota</taxon>
        <taxon>Sar</taxon>
        <taxon>Stramenopiles</taxon>
        <taxon>Ochrophyta</taxon>
        <taxon>Pelagophyceae</taxon>
        <taxon>Pelagomonadales</taxon>
        <taxon>Pelagomonadaceae</taxon>
        <taxon>Chrysophaeum</taxon>
    </lineage>
</organism>
<sequence length="462" mass="51533">MACSVCARPSKAKCVCGTREYCSKVCQRHDFAAHRTTCARVRYCLRRGTAVFVVGLETAKKYNWRRGVVDKKCDDNRWCVRLSHDKSLLVKAENLRSIHRCASRVCLMPGASVSCESCHASWYCNERCRADDAFRHGPRCVKLDEYGEAPGSIARIEKIFRDQRDRENVRLDGRRVDTYGPDLDRLRFLKEVDACVREFPELAELRSDMRSAIDAMIDFRRCEMDADIKANPMGGGGNDDDEVPCPVCMINRDDAGGLCRGMCFTCGLSICASCAVDVEIASPPVGDQCDDLELYEDECPFARKCPICNAAFMPRCTEREHQERMERLLRNKPNGRHVPFVLMCLGDIFLEGCDGVPPDSAKAAEFYEKAAGVGSLEATIKRGKVAWRDGKPMAAKEWFSKAVDKNYGPARVQLANLYIASNYILGDKETAVSLLKKAFSESKDAAAFDALRRVGVGASDLV</sequence>